<feature type="compositionally biased region" description="Basic and acidic residues" evidence="1">
    <location>
        <begin position="79"/>
        <end position="90"/>
    </location>
</feature>
<evidence type="ECO:0000259" key="2">
    <source>
        <dbReference type="Pfam" id="PF13358"/>
    </source>
</evidence>
<accession>A0AAD6ABQ0</accession>
<feature type="region of interest" description="Disordered" evidence="1">
    <location>
        <begin position="69"/>
        <end position="110"/>
    </location>
</feature>
<evidence type="ECO:0000313" key="3">
    <source>
        <dbReference type="EMBL" id="KAJ4921786.1"/>
    </source>
</evidence>
<sequence length="144" mass="16386">MIMRKRDADYNPQNTISTVSMEVETFCFGAVSLLRGQEDFLHRAEDDGDMSRDILADSLLPSARTLTMGHGGVFQQDNDPEHSAKATQERLKKKHIQVMEGPSQSPDLNPIENLWRELKLPEAEHHPQHLKHLDLQRGVDQHPS</sequence>
<dbReference type="Pfam" id="PF13358">
    <property type="entry name" value="DDE_3"/>
    <property type="match status" value="1"/>
</dbReference>
<feature type="domain" description="Tc1-like transposase DDE" evidence="2">
    <location>
        <begin position="77"/>
        <end position="119"/>
    </location>
</feature>
<feature type="region of interest" description="Disordered" evidence="1">
    <location>
        <begin position="122"/>
        <end position="144"/>
    </location>
</feature>
<dbReference type="InterPro" id="IPR036397">
    <property type="entry name" value="RNaseH_sf"/>
</dbReference>
<comment type="caution">
    <text evidence="3">The sequence shown here is derived from an EMBL/GenBank/DDBJ whole genome shotgun (WGS) entry which is preliminary data.</text>
</comment>
<dbReference type="EMBL" id="JAPTMU010000104">
    <property type="protein sequence ID" value="KAJ4921786.1"/>
    <property type="molecule type" value="Genomic_DNA"/>
</dbReference>
<dbReference type="AlphaFoldDB" id="A0AAD6ABQ0"/>
<name>A0AAD6ABQ0_9TELE</name>
<dbReference type="GO" id="GO:0003676">
    <property type="term" value="F:nucleic acid binding"/>
    <property type="evidence" value="ECO:0007669"/>
    <property type="project" value="InterPro"/>
</dbReference>
<dbReference type="Proteomes" id="UP001219934">
    <property type="component" value="Unassembled WGS sequence"/>
</dbReference>
<gene>
    <name evidence="3" type="ORF">JOQ06_026207</name>
</gene>
<organism evidence="3 4">
    <name type="scientific">Pogonophryne albipinna</name>
    <dbReference type="NCBI Taxonomy" id="1090488"/>
    <lineage>
        <taxon>Eukaryota</taxon>
        <taxon>Metazoa</taxon>
        <taxon>Chordata</taxon>
        <taxon>Craniata</taxon>
        <taxon>Vertebrata</taxon>
        <taxon>Euteleostomi</taxon>
        <taxon>Actinopterygii</taxon>
        <taxon>Neopterygii</taxon>
        <taxon>Teleostei</taxon>
        <taxon>Neoteleostei</taxon>
        <taxon>Acanthomorphata</taxon>
        <taxon>Eupercaria</taxon>
        <taxon>Perciformes</taxon>
        <taxon>Notothenioidei</taxon>
        <taxon>Pogonophryne</taxon>
    </lineage>
</organism>
<dbReference type="Gene3D" id="3.30.420.10">
    <property type="entry name" value="Ribonuclease H-like superfamily/Ribonuclease H"/>
    <property type="match status" value="1"/>
</dbReference>
<evidence type="ECO:0000313" key="4">
    <source>
        <dbReference type="Proteomes" id="UP001219934"/>
    </source>
</evidence>
<keyword evidence="4" id="KW-1185">Reference proteome</keyword>
<protein>
    <recommendedName>
        <fullName evidence="2">Tc1-like transposase DDE domain-containing protein</fullName>
    </recommendedName>
</protein>
<proteinExistence type="predicted"/>
<reference evidence="3" key="1">
    <citation type="submission" date="2022-11" db="EMBL/GenBank/DDBJ databases">
        <title>Chromosome-level genome of Pogonophryne albipinna.</title>
        <authorList>
            <person name="Jo E."/>
        </authorList>
    </citation>
    <scope>NUCLEOTIDE SEQUENCE</scope>
    <source>
        <strain evidence="3">SGF0006</strain>
        <tissue evidence="3">Muscle</tissue>
    </source>
</reference>
<dbReference type="InterPro" id="IPR038717">
    <property type="entry name" value="Tc1-like_DDE_dom"/>
</dbReference>
<evidence type="ECO:0000256" key="1">
    <source>
        <dbReference type="SAM" id="MobiDB-lite"/>
    </source>
</evidence>